<evidence type="ECO:0000259" key="4">
    <source>
        <dbReference type="Pfam" id="PF21871"/>
    </source>
</evidence>
<dbReference type="Gene3D" id="3.30.300.200">
    <property type="match status" value="1"/>
</dbReference>
<evidence type="ECO:0000259" key="3">
    <source>
        <dbReference type="Pfam" id="PF21387"/>
    </source>
</evidence>
<dbReference type="InterPro" id="IPR054065">
    <property type="entry name" value="Gp6_C-III"/>
</dbReference>
<dbReference type="RefSeq" id="YP_004322252.1">
    <property type="nucleotide sequence ID" value="NC_015279.1"/>
</dbReference>
<dbReference type="KEGG" id="vg:10326728"/>
<dbReference type="GeneID" id="10326728"/>
<proteinExistence type="predicted"/>
<name>E3SIZ0_9CAUD</name>
<feature type="domain" description="Baseplate wedge protein gp6-like N-terminal helical" evidence="2">
    <location>
        <begin position="11"/>
        <end position="83"/>
    </location>
</feature>
<accession>E3SIZ0</accession>
<protein>
    <submittedName>
        <fullName evidence="5">Baseplate wedge</fullName>
    </submittedName>
</protein>
<feature type="domain" description="Baseplate structural protein gp6 C-terminal" evidence="3">
    <location>
        <begin position="324"/>
        <end position="395"/>
    </location>
</feature>
<dbReference type="Proteomes" id="UP000006524">
    <property type="component" value="Segment"/>
</dbReference>
<evidence type="ECO:0000256" key="1">
    <source>
        <dbReference type="SAM" id="MobiDB-lite"/>
    </source>
</evidence>
<organism evidence="5 6">
    <name type="scientific">Synechococcus phage S-SM2</name>
    <dbReference type="NCBI Taxonomy" id="444860"/>
    <lineage>
        <taxon>Viruses</taxon>
        <taxon>Duplodnaviria</taxon>
        <taxon>Heunggongvirae</taxon>
        <taxon>Uroviricota</taxon>
        <taxon>Caudoviricetes</taxon>
        <taxon>Pantevenvirales</taxon>
        <taxon>Kyanoviridae</taxon>
        <taxon>Nilusvirus</taxon>
        <taxon>Nilusvirus ssm2</taxon>
    </lineage>
</organism>
<evidence type="ECO:0000313" key="5">
    <source>
        <dbReference type="EMBL" id="ADO97438.1"/>
    </source>
</evidence>
<sequence>MPLVNFSNLDFEQVKTSLKEYLKSNSNFTDYDFEGSNLSTIVDVLAYNTYITSYNANMVANEVFIDSATLRENIVALARNIGYVPRSRKAALATISFFVDATSITPTPATLTLKKGVVAASSGTFANQSFVFSILEDVTVPVFDGIASFDDLEIHEGVLLESNFTYSSANLNQRFTLPNAGIDTDLIRVTVKDNQFATAAAKYSLQDSLFEIDSDSKVYYIQEIEDERYELIFGDGVFGKALQEGNYITANYIVSNGDAANGISQFNFSGRLTYTRNSTEYNVTSGVSLVTPGVVSAGGENIETVESIKKFAPRIYATQNRALTANDYETLIPSKIYPETESISVFGGEELVPPQYGKVFISIKPKFGDYLPNLIKENIKLRLKKYSVAGIVPEILDLKYLYIESNTKVYYNTNLAPSSEFVSTLVQNNVTKYSESTELNKYGARFKYSKFLKVIDDSHESITSNITTVQMRRDLRVTLNALVEYAIGFGNAFYIKRMSGYNIKTSAFRVEGINTDVYISDLPNTDRETGELFLFSVPSINSTNPTIVRRNVGTINYNKGILTLNPINVLSGKTKDGQTIIEISGSPVSNDVIGLQDLYLQLQISDSTFETVVDEISSGLDPSASNYVVSSSYANGVLVRPGGRGSVPVAPAATATTTPTGRTAPVATVADGTATTTTTTTSPTTTTSTPSSGGSSGGGSYGY</sequence>
<dbReference type="Pfam" id="PF21387">
    <property type="entry name" value="Gp6_C-I"/>
    <property type="match status" value="1"/>
</dbReference>
<evidence type="ECO:0000313" key="6">
    <source>
        <dbReference type="Proteomes" id="UP000006524"/>
    </source>
</evidence>
<dbReference type="EMBL" id="GU071095">
    <property type="protein sequence ID" value="ADO97438.1"/>
    <property type="molecule type" value="Genomic_DNA"/>
</dbReference>
<dbReference type="OrthoDB" id="668at10239"/>
<feature type="compositionally biased region" description="Low complexity" evidence="1">
    <location>
        <begin position="647"/>
        <end position="693"/>
    </location>
</feature>
<reference evidence="5 6" key="1">
    <citation type="journal article" date="2010" name="Environ. Microbiol.">
        <title>Genomic analysis of oceanic cyanobacterial myoviruses compared with T4-like myoviruses from diverse hosts and environments.</title>
        <authorList>
            <person name="Sullivan M.B."/>
            <person name="Huang K.H."/>
            <person name="Ignacio-Espinoza J.C."/>
            <person name="Berlin A.M."/>
            <person name="Kelly L."/>
            <person name="Weigele P.R."/>
            <person name="DeFrancesco A.S."/>
            <person name="Kern S.E."/>
            <person name="Thompson L.R."/>
            <person name="Young S."/>
            <person name="Yandava C."/>
            <person name="Fu R."/>
            <person name="Krastins B."/>
            <person name="Chase M."/>
            <person name="Sarracino D."/>
            <person name="Osburne M.S."/>
            <person name="Henn M.R."/>
            <person name="Chisholm S.W."/>
        </authorList>
    </citation>
    <scope>NUCLEOTIDE SEQUENCE [LARGE SCALE GENOMIC DNA]</scope>
    <source>
        <strain evidence="5">8017-1</strain>
    </source>
</reference>
<dbReference type="Pfam" id="PF21379">
    <property type="entry name" value="Gp6-like_1st"/>
    <property type="match status" value="1"/>
</dbReference>
<feature type="region of interest" description="Disordered" evidence="1">
    <location>
        <begin position="641"/>
        <end position="703"/>
    </location>
</feature>
<evidence type="ECO:0000259" key="2">
    <source>
        <dbReference type="Pfam" id="PF21379"/>
    </source>
</evidence>
<feature type="domain" description="Baseplate wedge protein gp6 C-terminal" evidence="4">
    <location>
        <begin position="400"/>
        <end position="473"/>
    </location>
</feature>
<gene>
    <name evidence="5" type="primary">gp6</name>
    <name evidence="5" type="ORF">SSM2_096</name>
</gene>
<keyword evidence="6" id="KW-1185">Reference proteome</keyword>
<feature type="compositionally biased region" description="Gly residues" evidence="1">
    <location>
        <begin position="694"/>
        <end position="703"/>
    </location>
</feature>
<dbReference type="Pfam" id="PF21871">
    <property type="entry name" value="Gp6_C-III"/>
    <property type="match status" value="1"/>
</dbReference>
<dbReference type="InterPro" id="IPR049027">
    <property type="entry name" value="Gp6_C-I"/>
</dbReference>
<dbReference type="InterPro" id="IPR049026">
    <property type="entry name" value="Gp6-like_N"/>
</dbReference>